<keyword evidence="3" id="KW-1185">Reference proteome</keyword>
<dbReference type="EMBL" id="JAQQWI010000016">
    <property type="protein sequence ID" value="KAK8008934.1"/>
    <property type="molecule type" value="Genomic_DNA"/>
</dbReference>
<evidence type="ECO:0000313" key="2">
    <source>
        <dbReference type="EMBL" id="KAK8008934.1"/>
    </source>
</evidence>
<name>A0ABR1RE95_9PEZI</name>
<organism evidence="2 3">
    <name type="scientific">Apiospora marii</name>
    <dbReference type="NCBI Taxonomy" id="335849"/>
    <lineage>
        <taxon>Eukaryota</taxon>
        <taxon>Fungi</taxon>
        <taxon>Dikarya</taxon>
        <taxon>Ascomycota</taxon>
        <taxon>Pezizomycotina</taxon>
        <taxon>Sordariomycetes</taxon>
        <taxon>Xylariomycetidae</taxon>
        <taxon>Amphisphaeriales</taxon>
        <taxon>Apiosporaceae</taxon>
        <taxon>Apiospora</taxon>
    </lineage>
</organism>
<keyword evidence="1" id="KW-0732">Signal</keyword>
<gene>
    <name evidence="2" type="ORF">PG991_011485</name>
</gene>
<proteinExistence type="predicted"/>
<reference evidence="2 3" key="1">
    <citation type="submission" date="2023-01" db="EMBL/GenBank/DDBJ databases">
        <title>Analysis of 21 Apiospora genomes using comparative genomics revels a genus with tremendous synthesis potential of carbohydrate active enzymes and secondary metabolites.</title>
        <authorList>
            <person name="Sorensen T."/>
        </authorList>
    </citation>
    <scope>NUCLEOTIDE SEQUENCE [LARGE SCALE GENOMIC DNA]</scope>
    <source>
        <strain evidence="2 3">CBS 20057</strain>
    </source>
</reference>
<feature type="chain" id="PRO_5045122394" evidence="1">
    <location>
        <begin position="19"/>
        <end position="65"/>
    </location>
</feature>
<evidence type="ECO:0000313" key="3">
    <source>
        <dbReference type="Proteomes" id="UP001396898"/>
    </source>
</evidence>
<comment type="caution">
    <text evidence="2">The sequence shown here is derived from an EMBL/GenBank/DDBJ whole genome shotgun (WGS) entry which is preliminary data.</text>
</comment>
<dbReference type="Proteomes" id="UP001396898">
    <property type="component" value="Unassembled WGS sequence"/>
</dbReference>
<feature type="signal peptide" evidence="1">
    <location>
        <begin position="1"/>
        <end position="18"/>
    </location>
</feature>
<evidence type="ECO:0000256" key="1">
    <source>
        <dbReference type="SAM" id="SignalP"/>
    </source>
</evidence>
<accession>A0ABR1RE95</accession>
<sequence length="65" mass="6808">MTDMSITLVLLILGCAVGATTPSPTRRCLVTSPVWEGQGLQGLPGGRLVGWAKKTRADRLGDPST</sequence>
<protein>
    <submittedName>
        <fullName evidence="2">Uncharacterized protein</fullName>
    </submittedName>
</protein>